<feature type="transmembrane region" description="Helical" evidence="1">
    <location>
        <begin position="25"/>
        <end position="47"/>
    </location>
</feature>
<accession>A0ABW1T1A2</accession>
<dbReference type="NCBIfam" id="NF008528">
    <property type="entry name" value="PRK11463.1-2"/>
    <property type="match status" value="1"/>
</dbReference>
<reference evidence="3" key="1">
    <citation type="journal article" date="2019" name="Int. J. Syst. Evol. Microbiol.">
        <title>The Global Catalogue of Microorganisms (GCM) 10K type strain sequencing project: providing services to taxonomists for standard genome sequencing and annotation.</title>
        <authorList>
            <consortium name="The Broad Institute Genomics Platform"/>
            <consortium name="The Broad Institute Genome Sequencing Center for Infectious Disease"/>
            <person name="Wu L."/>
            <person name="Ma J."/>
        </authorList>
    </citation>
    <scope>NUCLEOTIDE SEQUENCE [LARGE SCALE GENOMIC DNA]</scope>
    <source>
        <strain evidence="3">CGMCC 4.7317</strain>
    </source>
</reference>
<organism evidence="2 3">
    <name type="scientific">Longivirga aurantiaca</name>
    <dbReference type="NCBI Taxonomy" id="1837743"/>
    <lineage>
        <taxon>Bacteria</taxon>
        <taxon>Bacillati</taxon>
        <taxon>Actinomycetota</taxon>
        <taxon>Actinomycetes</taxon>
        <taxon>Sporichthyales</taxon>
        <taxon>Sporichthyaceae</taxon>
        <taxon>Longivirga</taxon>
    </lineage>
</organism>
<keyword evidence="1" id="KW-0812">Transmembrane</keyword>
<keyword evidence="1" id="KW-1133">Transmembrane helix</keyword>
<keyword evidence="3" id="KW-1185">Reference proteome</keyword>
<dbReference type="Pfam" id="PF04186">
    <property type="entry name" value="FxsA"/>
    <property type="match status" value="1"/>
</dbReference>
<dbReference type="RefSeq" id="WP_386766734.1">
    <property type="nucleotide sequence ID" value="NZ_JBHSTI010000008.1"/>
</dbReference>
<evidence type="ECO:0000313" key="3">
    <source>
        <dbReference type="Proteomes" id="UP001596138"/>
    </source>
</evidence>
<dbReference type="Proteomes" id="UP001596138">
    <property type="component" value="Unassembled WGS sequence"/>
</dbReference>
<proteinExistence type="predicted"/>
<dbReference type="PANTHER" id="PTHR35335:SF1">
    <property type="entry name" value="UPF0716 PROTEIN FXSA"/>
    <property type="match status" value="1"/>
</dbReference>
<evidence type="ECO:0000313" key="2">
    <source>
        <dbReference type="EMBL" id="MFC6238481.1"/>
    </source>
</evidence>
<comment type="caution">
    <text evidence="2">The sequence shown here is derived from an EMBL/GenBank/DDBJ whole genome shotgun (WGS) entry which is preliminary data.</text>
</comment>
<dbReference type="EMBL" id="JBHSTI010000008">
    <property type="protein sequence ID" value="MFC6238481.1"/>
    <property type="molecule type" value="Genomic_DNA"/>
</dbReference>
<protein>
    <submittedName>
        <fullName evidence="2">FxsA family protein</fullName>
    </submittedName>
</protein>
<keyword evidence="1" id="KW-0472">Membrane</keyword>
<name>A0ABW1T1A2_9ACTN</name>
<gene>
    <name evidence="2" type="ORF">ACFQGU_11380</name>
</gene>
<dbReference type="PANTHER" id="PTHR35335">
    <property type="entry name" value="UPF0716 PROTEIN FXSA"/>
    <property type="match status" value="1"/>
</dbReference>
<evidence type="ECO:0000256" key="1">
    <source>
        <dbReference type="SAM" id="Phobius"/>
    </source>
</evidence>
<feature type="transmembrane region" description="Helical" evidence="1">
    <location>
        <begin position="87"/>
        <end position="111"/>
    </location>
</feature>
<dbReference type="InterPro" id="IPR007313">
    <property type="entry name" value="FxsA"/>
</dbReference>
<sequence>MGLLFLAGLVVYVVAEWFVASWLAGIIGWAGVLLAVAVLVILGSAVMRRAGFAAARSLRPVQADGVTVMPGQASAEQVGREVGDAGLVFLAGAMIAVPGLITSALGLLLLIPPLRTFVRRTISRSVRRRATAAGVVFQQTTTTVTGTVVREDEVRPVRGEIVAGEIVRDDDPPAR</sequence>